<keyword evidence="1" id="KW-0175">Coiled coil</keyword>
<organism evidence="2 3">
    <name type="scientific">Asbolus verrucosus</name>
    <name type="common">Desert ironclad beetle</name>
    <dbReference type="NCBI Taxonomy" id="1661398"/>
    <lineage>
        <taxon>Eukaryota</taxon>
        <taxon>Metazoa</taxon>
        <taxon>Ecdysozoa</taxon>
        <taxon>Arthropoda</taxon>
        <taxon>Hexapoda</taxon>
        <taxon>Insecta</taxon>
        <taxon>Pterygota</taxon>
        <taxon>Neoptera</taxon>
        <taxon>Endopterygota</taxon>
        <taxon>Coleoptera</taxon>
        <taxon>Polyphaga</taxon>
        <taxon>Cucujiformia</taxon>
        <taxon>Tenebrionidae</taxon>
        <taxon>Pimeliinae</taxon>
        <taxon>Asbolus</taxon>
    </lineage>
</organism>
<dbReference type="Proteomes" id="UP000292052">
    <property type="component" value="Unassembled WGS sequence"/>
</dbReference>
<evidence type="ECO:0000313" key="2">
    <source>
        <dbReference type="EMBL" id="RZC41444.1"/>
    </source>
</evidence>
<comment type="caution">
    <text evidence="2">The sequence shown here is derived from an EMBL/GenBank/DDBJ whole genome shotgun (WGS) entry which is preliminary data.</text>
</comment>
<dbReference type="OrthoDB" id="370884at2759"/>
<dbReference type="EMBL" id="QDEB01017049">
    <property type="protein sequence ID" value="RZC41444.1"/>
    <property type="molecule type" value="Genomic_DNA"/>
</dbReference>
<proteinExistence type="predicted"/>
<name>A0A482W8K6_ASBVE</name>
<feature type="coiled-coil region" evidence="1">
    <location>
        <begin position="43"/>
        <end position="70"/>
    </location>
</feature>
<accession>A0A482W8K6</accession>
<dbReference type="AlphaFoldDB" id="A0A482W8K6"/>
<gene>
    <name evidence="2" type="ORF">BDFB_002726</name>
</gene>
<evidence type="ECO:0000313" key="3">
    <source>
        <dbReference type="Proteomes" id="UP000292052"/>
    </source>
</evidence>
<protein>
    <submittedName>
        <fullName evidence="2">Uncharacterized protein</fullName>
    </submittedName>
</protein>
<keyword evidence="3" id="KW-1185">Reference proteome</keyword>
<sequence length="161" mass="18678">MLVHRFGTYCQIITKTNINFDLFDKKVDEMTIDELKSRDPLKIAKDLQKLKGINNEYEDQEEESVETRKTFRNLTQVTARNSRPINSLDEAFRTRVTLIDTNKNNPTVSVFRKKSVAFARKRMSKAAARQSQARSTLQMNYPNNNETLILEDPNNDSDCDL</sequence>
<evidence type="ECO:0000256" key="1">
    <source>
        <dbReference type="SAM" id="Coils"/>
    </source>
</evidence>
<reference evidence="2 3" key="1">
    <citation type="submission" date="2017-03" db="EMBL/GenBank/DDBJ databases">
        <title>Genome of the blue death feigning beetle - Asbolus verrucosus.</title>
        <authorList>
            <person name="Rider S.D."/>
        </authorList>
    </citation>
    <scope>NUCLEOTIDE SEQUENCE [LARGE SCALE GENOMIC DNA]</scope>
    <source>
        <strain evidence="2">Butters</strain>
        <tissue evidence="2">Head and leg muscle</tissue>
    </source>
</reference>
<dbReference type="STRING" id="1661398.A0A482W8K6"/>